<evidence type="ECO:0000256" key="4">
    <source>
        <dbReference type="ARBA" id="ARBA00022692"/>
    </source>
</evidence>
<dbReference type="GO" id="GO:0055085">
    <property type="term" value="P:transmembrane transport"/>
    <property type="evidence" value="ECO:0007669"/>
    <property type="project" value="InterPro"/>
</dbReference>
<organism evidence="9 10">
    <name type="scientific">Jiangella alkaliphila</name>
    <dbReference type="NCBI Taxonomy" id="419479"/>
    <lineage>
        <taxon>Bacteria</taxon>
        <taxon>Bacillati</taxon>
        <taxon>Actinomycetota</taxon>
        <taxon>Actinomycetes</taxon>
        <taxon>Jiangellales</taxon>
        <taxon>Jiangellaceae</taxon>
        <taxon>Jiangella</taxon>
    </lineage>
</organism>
<name>A0A1H2J6J0_9ACTN</name>
<dbReference type="PROSITE" id="PS50928">
    <property type="entry name" value="ABC_TM1"/>
    <property type="match status" value="1"/>
</dbReference>
<keyword evidence="3" id="KW-1003">Cell membrane</keyword>
<dbReference type="Proteomes" id="UP000182977">
    <property type="component" value="Chromosome I"/>
</dbReference>
<dbReference type="CDD" id="cd06261">
    <property type="entry name" value="TM_PBP2"/>
    <property type="match status" value="1"/>
</dbReference>
<proteinExistence type="inferred from homology"/>
<dbReference type="EMBL" id="LT629791">
    <property type="protein sequence ID" value="SDU52064.1"/>
    <property type="molecule type" value="Genomic_DNA"/>
</dbReference>
<comment type="similarity">
    <text evidence="7">Belongs to the binding-protein-dependent transport system permease family.</text>
</comment>
<dbReference type="STRING" id="419479.SAMN04488563_2363"/>
<dbReference type="InterPro" id="IPR035906">
    <property type="entry name" value="MetI-like_sf"/>
</dbReference>
<reference evidence="10" key="1">
    <citation type="submission" date="2016-10" db="EMBL/GenBank/DDBJ databases">
        <authorList>
            <person name="Varghese N."/>
            <person name="Submissions S."/>
        </authorList>
    </citation>
    <scope>NUCLEOTIDE SEQUENCE [LARGE SCALE GENOMIC DNA]</scope>
    <source>
        <strain evidence="10">DSM 45079</strain>
    </source>
</reference>
<evidence type="ECO:0000313" key="10">
    <source>
        <dbReference type="Proteomes" id="UP000182977"/>
    </source>
</evidence>
<keyword evidence="4 7" id="KW-0812">Transmembrane</keyword>
<feature type="transmembrane region" description="Helical" evidence="7">
    <location>
        <begin position="147"/>
        <end position="170"/>
    </location>
</feature>
<feature type="transmembrane region" description="Helical" evidence="7">
    <location>
        <begin position="191"/>
        <end position="213"/>
    </location>
</feature>
<accession>A0A1H2J6J0</accession>
<sequence length="285" mass="30549">MATMLTRGSGGRSRTTRVGAAVVLVPLVAFAVFPLLWMALSSVKTPEQLYSGDPGWLPDGIDWGFYRRVLDGTPFTTFLTNSLVVGLASTAIVVVLAAMAGYGLARGRFRGRTLLSRGVLVAYVFPTILFVMPLFTLVSDLGLAGTYPGIVLVHVVFNFPFCVWLMMQYFRTLPLEVEEAGRVDGLSHAGVFVRIAVPLAAPGLATTAIFGFVNSWNEFLLSFVILGSGERRTLPVGIYNFIGSEVADWGPLMAATTLAVLPTLVLFLLVQRRITGGLTGGAVKG</sequence>
<keyword evidence="6 7" id="KW-0472">Membrane</keyword>
<dbReference type="InterPro" id="IPR050901">
    <property type="entry name" value="BP-dep_ABC_trans_perm"/>
</dbReference>
<feature type="domain" description="ABC transmembrane type-1" evidence="8">
    <location>
        <begin position="79"/>
        <end position="270"/>
    </location>
</feature>
<dbReference type="Gene3D" id="1.10.3720.10">
    <property type="entry name" value="MetI-like"/>
    <property type="match status" value="1"/>
</dbReference>
<feature type="transmembrane region" description="Helical" evidence="7">
    <location>
        <begin position="249"/>
        <end position="270"/>
    </location>
</feature>
<dbReference type="InterPro" id="IPR000515">
    <property type="entry name" value="MetI-like"/>
</dbReference>
<dbReference type="OrthoDB" id="7314804at2"/>
<gene>
    <name evidence="9" type="ORF">SAMN04488563_2363</name>
</gene>
<protein>
    <submittedName>
        <fullName evidence="9">Carbohydrate ABC transporter membrane protein 2, CUT1 family</fullName>
    </submittedName>
</protein>
<evidence type="ECO:0000259" key="8">
    <source>
        <dbReference type="PROSITE" id="PS50928"/>
    </source>
</evidence>
<dbReference type="Pfam" id="PF00528">
    <property type="entry name" value="BPD_transp_1"/>
    <property type="match status" value="1"/>
</dbReference>
<feature type="transmembrane region" description="Helical" evidence="7">
    <location>
        <begin position="21"/>
        <end position="40"/>
    </location>
</feature>
<evidence type="ECO:0000256" key="3">
    <source>
        <dbReference type="ARBA" id="ARBA00022475"/>
    </source>
</evidence>
<evidence type="ECO:0000256" key="2">
    <source>
        <dbReference type="ARBA" id="ARBA00022448"/>
    </source>
</evidence>
<dbReference type="AlphaFoldDB" id="A0A1H2J6J0"/>
<dbReference type="RefSeq" id="WP_052762818.1">
    <property type="nucleotide sequence ID" value="NZ_LBMC01000037.1"/>
</dbReference>
<evidence type="ECO:0000313" key="9">
    <source>
        <dbReference type="EMBL" id="SDU52064.1"/>
    </source>
</evidence>
<dbReference type="PANTHER" id="PTHR32243:SF18">
    <property type="entry name" value="INNER MEMBRANE ABC TRANSPORTER PERMEASE PROTEIN YCJP"/>
    <property type="match status" value="1"/>
</dbReference>
<feature type="transmembrane region" description="Helical" evidence="7">
    <location>
        <begin position="78"/>
        <end position="102"/>
    </location>
</feature>
<comment type="subcellular location">
    <subcellularLocation>
        <location evidence="1 7">Cell membrane</location>
        <topology evidence="1 7">Multi-pass membrane protein</topology>
    </subcellularLocation>
</comment>
<dbReference type="PANTHER" id="PTHR32243">
    <property type="entry name" value="MALTOSE TRANSPORT SYSTEM PERMEASE-RELATED"/>
    <property type="match status" value="1"/>
</dbReference>
<evidence type="ECO:0000256" key="5">
    <source>
        <dbReference type="ARBA" id="ARBA00022989"/>
    </source>
</evidence>
<dbReference type="GO" id="GO:0005886">
    <property type="term" value="C:plasma membrane"/>
    <property type="evidence" value="ECO:0007669"/>
    <property type="project" value="UniProtKB-SubCell"/>
</dbReference>
<keyword evidence="10" id="KW-1185">Reference proteome</keyword>
<evidence type="ECO:0000256" key="7">
    <source>
        <dbReference type="RuleBase" id="RU363032"/>
    </source>
</evidence>
<dbReference type="SUPFAM" id="SSF161098">
    <property type="entry name" value="MetI-like"/>
    <property type="match status" value="1"/>
</dbReference>
<evidence type="ECO:0000256" key="6">
    <source>
        <dbReference type="ARBA" id="ARBA00023136"/>
    </source>
</evidence>
<feature type="transmembrane region" description="Helical" evidence="7">
    <location>
        <begin position="114"/>
        <end position="135"/>
    </location>
</feature>
<keyword evidence="5 7" id="KW-1133">Transmembrane helix</keyword>
<keyword evidence="2 7" id="KW-0813">Transport</keyword>
<evidence type="ECO:0000256" key="1">
    <source>
        <dbReference type="ARBA" id="ARBA00004651"/>
    </source>
</evidence>